<evidence type="ECO:0000256" key="1">
    <source>
        <dbReference type="SAM" id="MobiDB-lite"/>
    </source>
</evidence>
<keyword evidence="4" id="KW-1185">Reference proteome</keyword>
<dbReference type="Proteomes" id="UP000886595">
    <property type="component" value="Unassembled WGS sequence"/>
</dbReference>
<proteinExistence type="predicted"/>
<dbReference type="InterPro" id="IPR016024">
    <property type="entry name" value="ARM-type_fold"/>
</dbReference>
<dbReference type="Pfam" id="PF04510">
    <property type="entry name" value="DUF577"/>
    <property type="match status" value="2"/>
</dbReference>
<comment type="caution">
    <text evidence="3">The sequence shown here is derived from an EMBL/GenBank/DDBJ whole genome shotgun (WGS) entry which is preliminary data.</text>
</comment>
<feature type="compositionally biased region" description="Basic and acidic residues" evidence="1">
    <location>
        <begin position="688"/>
        <end position="700"/>
    </location>
</feature>
<evidence type="ECO:0000313" key="4">
    <source>
        <dbReference type="Proteomes" id="UP000886595"/>
    </source>
</evidence>
<dbReference type="AlphaFoldDB" id="A0A8X7VJN0"/>
<evidence type="ECO:0000259" key="2">
    <source>
        <dbReference type="Pfam" id="PF04510"/>
    </source>
</evidence>
<dbReference type="PANTHER" id="PTHR31861">
    <property type="entry name" value="OS10G0507500 PROTEIN"/>
    <property type="match status" value="1"/>
</dbReference>
<evidence type="ECO:0000313" key="3">
    <source>
        <dbReference type="EMBL" id="KAG2312469.1"/>
    </source>
</evidence>
<organism evidence="3 4">
    <name type="scientific">Brassica carinata</name>
    <name type="common">Ethiopian mustard</name>
    <name type="synonym">Abyssinian cabbage</name>
    <dbReference type="NCBI Taxonomy" id="52824"/>
    <lineage>
        <taxon>Eukaryota</taxon>
        <taxon>Viridiplantae</taxon>
        <taxon>Streptophyta</taxon>
        <taxon>Embryophyta</taxon>
        <taxon>Tracheophyta</taxon>
        <taxon>Spermatophyta</taxon>
        <taxon>Magnoliopsida</taxon>
        <taxon>eudicotyledons</taxon>
        <taxon>Gunneridae</taxon>
        <taxon>Pentapetalae</taxon>
        <taxon>rosids</taxon>
        <taxon>malvids</taxon>
        <taxon>Brassicales</taxon>
        <taxon>Brassicaceae</taxon>
        <taxon>Brassiceae</taxon>
        <taxon>Brassica</taxon>
    </lineage>
</organism>
<dbReference type="InterPro" id="IPR007598">
    <property type="entry name" value="DUF577"/>
</dbReference>
<feature type="domain" description="DUF577" evidence="2">
    <location>
        <begin position="103"/>
        <end position="270"/>
    </location>
</feature>
<name>A0A8X7VJN0_BRACI</name>
<dbReference type="EMBL" id="JAAMPC010000005">
    <property type="protein sequence ID" value="KAG2312469.1"/>
    <property type="molecule type" value="Genomic_DNA"/>
</dbReference>
<reference evidence="3 4" key="1">
    <citation type="submission" date="2020-02" db="EMBL/GenBank/DDBJ databases">
        <authorList>
            <person name="Ma Q."/>
            <person name="Huang Y."/>
            <person name="Song X."/>
            <person name="Pei D."/>
        </authorList>
    </citation>
    <scope>NUCLEOTIDE SEQUENCE [LARGE SCALE GENOMIC DNA]</scope>
    <source>
        <strain evidence="3">Sxm20200214</strain>
        <tissue evidence="3">Leaf</tissue>
    </source>
</reference>
<sequence length="719" mass="82438">MAETEESSSSISKARDLLATPSHEPLTIIVDQLFTSPQQSIEHQTARALFDFCVANFSNCLTLMLLKVYRFSSVNVTRLRSIFLISETLTKQNGRVELSPVALNHIKPFLVSCLKMRNATKRDNGIFRTIVSCVASSSMMFDNGGGWDELGVRILSLLYTDPIKAFNVFVDLPPIRGDFINIVHRKLQEEVYKVLLLLHPDDDNDWTLGLETAIKLGLRVSDTDQRSEILETVVKSAEKLVSMGMEKSLKQALERLLRFLAKDASLCKWSTDQCGYVAEFAFTIAGVGTQTKETAKKISQMVNPNPCFKLLSPSRLDQDRDMYFNLCTLSAVEILSTFLETKHDDRWRETAMRRLHDLLCDHTSGKLELDVSEIEKLQPMLISCLKEEVMPENTFEILGKVIHHVAMETFSFEEDPWFDLWDYIASESEFDKAVYIFQCLTMRFDDGKQGFVVPAVSKFLPEISSRLLNPPRAVLVDNSRWVLAFTGGFCTVIRLVNQASHAGFVEEIVLKMIDWVKVLVERRMEVGLVRRAFRVLERIVEEQWDWYEAREYRLVKGLLRRLYEIKGMKMENRHPNTIAYPENFFESAQIIATHSHLRWPDLSREWIRRQQARIARVDWESRQPLILGPRKSRLKLFTRKQQRILKKAREMEGTPDLSALLKGKLQLLKKSTTGATSANLTGGDTSQEVDRRSSLPDRPNRRSGSSGSHTEEEIAEEEE</sequence>
<protein>
    <recommendedName>
        <fullName evidence="2">DUF577 domain-containing protein</fullName>
    </recommendedName>
</protein>
<dbReference type="SUPFAM" id="SSF48371">
    <property type="entry name" value="ARM repeat"/>
    <property type="match status" value="1"/>
</dbReference>
<dbReference type="OrthoDB" id="1048459at2759"/>
<feature type="compositionally biased region" description="Polar residues" evidence="1">
    <location>
        <begin position="671"/>
        <end position="686"/>
    </location>
</feature>
<accession>A0A8X7VJN0</accession>
<dbReference type="PANTHER" id="PTHR31861:SF21">
    <property type="entry name" value="DUF577 DOMAIN-CONTAINING PROTEIN-RELATED"/>
    <property type="match status" value="1"/>
</dbReference>
<feature type="domain" description="DUF577" evidence="2">
    <location>
        <begin position="375"/>
        <end position="548"/>
    </location>
</feature>
<gene>
    <name evidence="3" type="ORF">Bca52824_024026</name>
</gene>
<feature type="region of interest" description="Disordered" evidence="1">
    <location>
        <begin position="671"/>
        <end position="719"/>
    </location>
</feature>